<dbReference type="Proteomes" id="UP000183487">
    <property type="component" value="Unassembled WGS sequence"/>
</dbReference>
<dbReference type="EMBL" id="FNKP01000002">
    <property type="protein sequence ID" value="SDR21425.1"/>
    <property type="molecule type" value="Genomic_DNA"/>
</dbReference>
<gene>
    <name evidence="1" type="ORF">SAMN05443245_3607</name>
</gene>
<accession>A0A1H1H7E1</accession>
<keyword evidence="2" id="KW-1185">Reference proteome</keyword>
<evidence type="ECO:0000313" key="1">
    <source>
        <dbReference type="EMBL" id="SDR21425.1"/>
    </source>
</evidence>
<reference evidence="2" key="1">
    <citation type="submission" date="2016-10" db="EMBL/GenBank/DDBJ databases">
        <authorList>
            <person name="Varghese N."/>
        </authorList>
    </citation>
    <scope>NUCLEOTIDE SEQUENCE [LARGE SCALE GENOMIC DNA]</scope>
    <source>
        <strain evidence="2">GAS106B</strain>
    </source>
</reference>
<organism evidence="1 2">
    <name type="scientific">Paraburkholderia fungorum</name>
    <dbReference type="NCBI Taxonomy" id="134537"/>
    <lineage>
        <taxon>Bacteria</taxon>
        <taxon>Pseudomonadati</taxon>
        <taxon>Pseudomonadota</taxon>
        <taxon>Betaproteobacteria</taxon>
        <taxon>Burkholderiales</taxon>
        <taxon>Burkholderiaceae</taxon>
        <taxon>Paraburkholderia</taxon>
    </lineage>
</organism>
<evidence type="ECO:0000313" key="2">
    <source>
        <dbReference type="Proteomes" id="UP000183487"/>
    </source>
</evidence>
<sequence>MERRRSPAHFATGLMRFTPRGVDWSQTAGDADPTARIFACRKKLMPVPLSQA</sequence>
<name>A0A1H1H7E1_9BURK</name>
<proteinExistence type="predicted"/>
<protein>
    <submittedName>
        <fullName evidence="1">Uncharacterized protein</fullName>
    </submittedName>
</protein>
<dbReference type="AlphaFoldDB" id="A0A1H1H7E1"/>